<dbReference type="InterPro" id="IPR011009">
    <property type="entry name" value="Kinase-like_dom_sf"/>
</dbReference>
<dbReference type="InterPro" id="IPR008271">
    <property type="entry name" value="Ser/Thr_kinase_AS"/>
</dbReference>
<proteinExistence type="predicted"/>
<dbReference type="InterPro" id="IPR000719">
    <property type="entry name" value="Prot_kinase_dom"/>
</dbReference>
<feature type="domain" description="Protein kinase" evidence="4">
    <location>
        <begin position="44"/>
        <end position="321"/>
    </location>
</feature>
<evidence type="ECO:0000313" key="5">
    <source>
        <dbReference type="Proteomes" id="UP000035680"/>
    </source>
</evidence>
<accession>A0A0K0F814</accession>
<dbReference type="Pfam" id="PF00069">
    <property type="entry name" value="Pkinase"/>
    <property type="match status" value="1"/>
</dbReference>
<dbReference type="InterPro" id="IPR050235">
    <property type="entry name" value="CK1_Ser-Thr_kinase"/>
</dbReference>
<dbReference type="Proteomes" id="UP000035680">
    <property type="component" value="Unassembled WGS sequence"/>
</dbReference>
<sequence length="495" mass="57461">MFNIVENQNYKSYELIKPSDKSLDNENIENVKHNELSGRRVNGMEIHNLLGEGGFGCVYRCTMHKRSGETISGAFKAEMNKKGTKISNSLIYECSILKKLENAGDMYHFTNLYINGQRPLFSFMVIQLVGPNLYDICTYLPEEKFEYNTFIRVAYQTLEAIQALHSIGYLHNDLKPANFTIGDKNDETDGIIVYMLDFGLSREYGTKDNPVTIVHKKPKVGVEYTGTISHCSPNAHLRKELGRRDDVYAWIFLCMDFYNELPWRCLEKDEEIEEMKLRCTYEMYCKYLPKSFHGILKHVDSLGVYDKPDYDMCYNEITKMMKEAKVKMEDPYQWELLPVEAKKSLNIRIEPRKNNAIKKQVLSKKKIAKEIDGKTRRASIKNISVKKERNHESRSTKKAHSVHRNKQQLNDAKVVKNKCDSKQNQKIKEKKNNKKSKVGLDDDINKKSLLNEEFMSSCVGDANDAMEKKLATFEIQLKNKMENNKKQLDRKNNNA</sequence>
<dbReference type="SUPFAM" id="SSF56112">
    <property type="entry name" value="Protein kinase-like (PK-like)"/>
    <property type="match status" value="1"/>
</dbReference>
<evidence type="ECO:0000259" key="4">
    <source>
        <dbReference type="PROSITE" id="PS50011"/>
    </source>
</evidence>
<reference evidence="6" key="2">
    <citation type="submission" date="2015-08" db="UniProtKB">
        <authorList>
            <consortium name="WormBaseParasite"/>
        </authorList>
    </citation>
    <scope>IDENTIFICATION</scope>
</reference>
<protein>
    <recommendedName>
        <fullName evidence="1">non-specific serine/threonine protein kinase</fullName>
        <ecNumber evidence="1">2.7.11.1</ecNumber>
    </recommendedName>
</protein>
<keyword evidence="5" id="KW-1185">Reference proteome</keyword>
<organism evidence="5 6">
    <name type="scientific">Strongyloides venezuelensis</name>
    <name type="common">Threadworm</name>
    <dbReference type="NCBI Taxonomy" id="75913"/>
    <lineage>
        <taxon>Eukaryota</taxon>
        <taxon>Metazoa</taxon>
        <taxon>Ecdysozoa</taxon>
        <taxon>Nematoda</taxon>
        <taxon>Chromadorea</taxon>
        <taxon>Rhabditida</taxon>
        <taxon>Tylenchina</taxon>
        <taxon>Panagrolaimomorpha</taxon>
        <taxon>Strongyloidoidea</taxon>
        <taxon>Strongyloididae</taxon>
        <taxon>Strongyloides</taxon>
    </lineage>
</organism>
<feature type="compositionally biased region" description="Basic and acidic residues" evidence="3">
    <location>
        <begin position="413"/>
        <end position="427"/>
    </location>
</feature>
<reference evidence="5" key="1">
    <citation type="submission" date="2014-07" db="EMBL/GenBank/DDBJ databases">
        <authorList>
            <person name="Martin A.A"/>
            <person name="De Silva N."/>
        </authorList>
    </citation>
    <scope>NUCLEOTIDE SEQUENCE</scope>
</reference>
<dbReference type="EC" id="2.7.11.1" evidence="1"/>
<feature type="compositionally biased region" description="Basic residues" evidence="3">
    <location>
        <begin position="428"/>
        <end position="437"/>
    </location>
</feature>
<dbReference type="GO" id="GO:0005524">
    <property type="term" value="F:ATP binding"/>
    <property type="evidence" value="ECO:0007669"/>
    <property type="project" value="InterPro"/>
</dbReference>
<dbReference type="GO" id="GO:0004674">
    <property type="term" value="F:protein serine/threonine kinase activity"/>
    <property type="evidence" value="ECO:0007669"/>
    <property type="project" value="UniProtKB-EC"/>
</dbReference>
<evidence type="ECO:0000256" key="2">
    <source>
        <dbReference type="SAM" id="Coils"/>
    </source>
</evidence>
<dbReference type="SMART" id="SM00220">
    <property type="entry name" value="S_TKc"/>
    <property type="match status" value="1"/>
</dbReference>
<dbReference type="PROSITE" id="PS00108">
    <property type="entry name" value="PROTEIN_KINASE_ST"/>
    <property type="match status" value="1"/>
</dbReference>
<name>A0A0K0F814_STRVS</name>
<feature type="compositionally biased region" description="Basic and acidic residues" evidence="3">
    <location>
        <begin position="385"/>
        <end position="395"/>
    </location>
</feature>
<feature type="coiled-coil region" evidence="2">
    <location>
        <begin position="463"/>
        <end position="494"/>
    </location>
</feature>
<evidence type="ECO:0000313" key="6">
    <source>
        <dbReference type="WBParaSite" id="SVE_0496300.1"/>
    </source>
</evidence>
<dbReference type="Gene3D" id="1.10.510.10">
    <property type="entry name" value="Transferase(Phosphotransferase) domain 1"/>
    <property type="match status" value="1"/>
</dbReference>
<evidence type="ECO:0000256" key="3">
    <source>
        <dbReference type="SAM" id="MobiDB-lite"/>
    </source>
</evidence>
<dbReference type="STRING" id="75913.A0A0K0F814"/>
<keyword evidence="2" id="KW-0175">Coiled coil</keyword>
<dbReference type="WBParaSite" id="SVE_0496300.1">
    <property type="protein sequence ID" value="SVE_0496300.1"/>
    <property type="gene ID" value="SVE_0496300"/>
</dbReference>
<dbReference type="AlphaFoldDB" id="A0A0K0F814"/>
<feature type="region of interest" description="Disordered" evidence="3">
    <location>
        <begin position="378"/>
        <end position="440"/>
    </location>
</feature>
<dbReference type="PROSITE" id="PS50011">
    <property type="entry name" value="PROTEIN_KINASE_DOM"/>
    <property type="match status" value="1"/>
</dbReference>
<evidence type="ECO:0000256" key="1">
    <source>
        <dbReference type="ARBA" id="ARBA00012513"/>
    </source>
</evidence>
<dbReference type="PANTHER" id="PTHR11909">
    <property type="entry name" value="CASEIN KINASE-RELATED"/>
    <property type="match status" value="1"/>
</dbReference>
<feature type="compositionally biased region" description="Basic residues" evidence="3">
    <location>
        <begin position="396"/>
        <end position="406"/>
    </location>
</feature>